<dbReference type="AlphaFoldDB" id="D1AM29"/>
<reference evidence="1 2" key="2">
    <citation type="journal article" date="2010" name="Stand. Genomic Sci.">
        <title>Complete genome sequence of Sebaldella termitidis type strain (NCTC 11300).</title>
        <authorList>
            <person name="Harmon-Smith M."/>
            <person name="Celia L."/>
            <person name="Chertkov O."/>
            <person name="Lapidus A."/>
            <person name="Copeland A."/>
            <person name="Glavina Del Rio T."/>
            <person name="Nolan M."/>
            <person name="Lucas S."/>
            <person name="Tice H."/>
            <person name="Cheng J.F."/>
            <person name="Han C."/>
            <person name="Detter J.C."/>
            <person name="Bruce D."/>
            <person name="Goodwin L."/>
            <person name="Pitluck S."/>
            <person name="Pati A."/>
            <person name="Liolios K."/>
            <person name="Ivanova N."/>
            <person name="Mavromatis K."/>
            <person name="Mikhailova N."/>
            <person name="Chen A."/>
            <person name="Palaniappan K."/>
            <person name="Land M."/>
            <person name="Hauser L."/>
            <person name="Chang Y.J."/>
            <person name="Jeffries C.D."/>
            <person name="Brettin T."/>
            <person name="Goker M."/>
            <person name="Beck B."/>
            <person name="Bristow J."/>
            <person name="Eisen J.A."/>
            <person name="Markowitz V."/>
            <person name="Hugenholtz P."/>
            <person name="Kyrpides N.C."/>
            <person name="Klenk H.P."/>
            <person name="Chen F."/>
        </authorList>
    </citation>
    <scope>NUCLEOTIDE SEQUENCE [LARGE SCALE GENOMIC DNA]</scope>
    <source>
        <strain evidence="2">ATCC 33386 / NCTC 11300</strain>
    </source>
</reference>
<sequence length="112" mass="12845">MGEFVQERVEIEKFGQKLKNVKTNEIAAEIDIETKTQIIEIKKSASSIELEQIEKYINPLDNNFINYSGKEVIIYIDKPLAGSKIPRYKINFINSKGIKIVNSLEELSEVLK</sequence>
<evidence type="ECO:0000313" key="1">
    <source>
        <dbReference type="EMBL" id="ACZ07297.1"/>
    </source>
</evidence>
<gene>
    <name evidence="1" type="ordered locus">Sterm_0415</name>
</gene>
<organism evidence="1 2">
    <name type="scientific">Sebaldella termitidis (strain ATCC 33386 / NCTC 11300)</name>
    <dbReference type="NCBI Taxonomy" id="526218"/>
    <lineage>
        <taxon>Bacteria</taxon>
        <taxon>Fusobacteriati</taxon>
        <taxon>Fusobacteriota</taxon>
        <taxon>Fusobacteriia</taxon>
        <taxon>Fusobacteriales</taxon>
        <taxon>Leptotrichiaceae</taxon>
        <taxon>Sebaldella</taxon>
    </lineage>
</organism>
<dbReference type="Proteomes" id="UP000000845">
    <property type="component" value="Chromosome"/>
</dbReference>
<evidence type="ECO:0000313" key="2">
    <source>
        <dbReference type="Proteomes" id="UP000000845"/>
    </source>
</evidence>
<proteinExistence type="predicted"/>
<dbReference type="STRING" id="526218.Sterm_0415"/>
<protein>
    <submittedName>
        <fullName evidence="1">Uncharacterized protein</fullName>
    </submittedName>
</protein>
<dbReference type="EMBL" id="CP001739">
    <property type="protein sequence ID" value="ACZ07297.1"/>
    <property type="molecule type" value="Genomic_DNA"/>
</dbReference>
<dbReference type="KEGG" id="str:Sterm_0415"/>
<name>D1AM29_SEBTE</name>
<accession>D1AM29</accession>
<reference evidence="2" key="1">
    <citation type="submission" date="2009-09" db="EMBL/GenBank/DDBJ databases">
        <title>The complete chromosome of Sebaldella termitidis ATCC 33386.</title>
        <authorList>
            <consortium name="US DOE Joint Genome Institute (JGI-PGF)"/>
            <person name="Lucas S."/>
            <person name="Copeland A."/>
            <person name="Lapidus A."/>
            <person name="Glavina del Rio T."/>
            <person name="Dalin E."/>
            <person name="Tice H."/>
            <person name="Bruce D."/>
            <person name="Goodwin L."/>
            <person name="Pitluck S."/>
            <person name="Kyrpides N."/>
            <person name="Mavromatis K."/>
            <person name="Ivanova N."/>
            <person name="Mikhailova N."/>
            <person name="Sims D."/>
            <person name="Meincke L."/>
            <person name="Brettin T."/>
            <person name="Detter J.C."/>
            <person name="Han C."/>
            <person name="Larimer F."/>
            <person name="Land M."/>
            <person name="Hauser L."/>
            <person name="Markowitz V."/>
            <person name="Cheng J.F."/>
            <person name="Hugenholtz P."/>
            <person name="Woyke T."/>
            <person name="Wu D."/>
            <person name="Eisen J.A."/>
        </authorList>
    </citation>
    <scope>NUCLEOTIDE SEQUENCE [LARGE SCALE GENOMIC DNA]</scope>
    <source>
        <strain evidence="2">ATCC 33386 / NCTC 11300</strain>
    </source>
</reference>
<dbReference type="RefSeq" id="WP_012859896.1">
    <property type="nucleotide sequence ID" value="NC_013517.1"/>
</dbReference>
<dbReference type="HOGENOM" id="CLU_171848_0_0_0"/>
<keyword evidence="2" id="KW-1185">Reference proteome</keyword>